<evidence type="ECO:0000259" key="5">
    <source>
        <dbReference type="PROSITE" id="PS50949"/>
    </source>
</evidence>
<dbReference type="PRINTS" id="PR00035">
    <property type="entry name" value="HTHGNTR"/>
</dbReference>
<protein>
    <submittedName>
        <fullName evidence="6">Transcriptional regulator, GntR family</fullName>
    </submittedName>
</protein>
<feature type="domain" description="HTH gntR-type" evidence="5">
    <location>
        <begin position="22"/>
        <end position="90"/>
    </location>
</feature>
<dbReference type="Pfam" id="PF07702">
    <property type="entry name" value="UTRA"/>
    <property type="match status" value="1"/>
</dbReference>
<proteinExistence type="predicted"/>
<reference evidence="7" key="1">
    <citation type="submission" date="2016-10" db="EMBL/GenBank/DDBJ databases">
        <authorList>
            <person name="Varghese N."/>
            <person name="Submissions S."/>
        </authorList>
    </citation>
    <scope>NUCLEOTIDE SEQUENCE [LARGE SCALE GENOMIC DNA]</scope>
    <source>
        <strain evidence="7">DSM 29303</strain>
    </source>
</reference>
<dbReference type="SUPFAM" id="SSF64288">
    <property type="entry name" value="Chorismate lyase-like"/>
    <property type="match status" value="1"/>
</dbReference>
<evidence type="ECO:0000256" key="2">
    <source>
        <dbReference type="ARBA" id="ARBA00023125"/>
    </source>
</evidence>
<evidence type="ECO:0000256" key="4">
    <source>
        <dbReference type="SAM" id="MobiDB-lite"/>
    </source>
</evidence>
<dbReference type="InterPro" id="IPR011663">
    <property type="entry name" value="UTRA"/>
</dbReference>
<dbReference type="Pfam" id="PF00392">
    <property type="entry name" value="GntR"/>
    <property type="match status" value="1"/>
</dbReference>
<keyword evidence="7" id="KW-1185">Reference proteome</keyword>
<name>A0A1H2TDH3_9RHOB</name>
<dbReference type="AlphaFoldDB" id="A0A1H2TDH3"/>
<organism evidence="6 7">
    <name type="scientific">Paracoccus sanguinis</name>
    <dbReference type="NCBI Taxonomy" id="1545044"/>
    <lineage>
        <taxon>Bacteria</taxon>
        <taxon>Pseudomonadati</taxon>
        <taxon>Pseudomonadota</taxon>
        <taxon>Alphaproteobacteria</taxon>
        <taxon>Rhodobacterales</taxon>
        <taxon>Paracoccaceae</taxon>
        <taxon>Paracoccus</taxon>
    </lineage>
</organism>
<evidence type="ECO:0000256" key="3">
    <source>
        <dbReference type="ARBA" id="ARBA00023163"/>
    </source>
</evidence>
<dbReference type="GO" id="GO:0003677">
    <property type="term" value="F:DNA binding"/>
    <property type="evidence" value="ECO:0007669"/>
    <property type="project" value="UniProtKB-KW"/>
</dbReference>
<dbReference type="STRING" id="1545044.SAMN05444276_101920"/>
<dbReference type="RefSeq" id="WP_052174884.1">
    <property type="nucleotide sequence ID" value="NZ_FNNA01000001.1"/>
</dbReference>
<dbReference type="Gene3D" id="1.10.10.10">
    <property type="entry name" value="Winged helix-like DNA-binding domain superfamily/Winged helix DNA-binding domain"/>
    <property type="match status" value="1"/>
</dbReference>
<dbReference type="CDD" id="cd07377">
    <property type="entry name" value="WHTH_GntR"/>
    <property type="match status" value="1"/>
</dbReference>
<dbReference type="OrthoDB" id="9808698at2"/>
<dbReference type="InterPro" id="IPR036390">
    <property type="entry name" value="WH_DNA-bd_sf"/>
</dbReference>
<dbReference type="SMART" id="SM00866">
    <property type="entry name" value="UTRA"/>
    <property type="match status" value="1"/>
</dbReference>
<feature type="region of interest" description="Disordered" evidence="4">
    <location>
        <begin position="1"/>
        <end position="20"/>
    </location>
</feature>
<sequence length="252" mass="27875">MTASAGDSTDARPRLRRSQRERTSWLQVRGVIMSRIAEGIYPPGELIPTEIELASEFGCARATVNRALAALADRGVLDRRRRIGTRVAPDLIHPGACQRVPRMRDMVEAEGRRFRFQFLGVSGRAAPPDVCERMFCSDPAALVETCTLFYSDERLICAERRWHDSRALPELLPALGEETTANDWVSGNAPVTRIEQRISAHLAGAIDAHEMLGCPPEAAVLQYETCLWTAGAPVSLSRHAMQPGEVMATRIR</sequence>
<dbReference type="InterPro" id="IPR000524">
    <property type="entry name" value="Tscrpt_reg_HTH_GntR"/>
</dbReference>
<keyword evidence="2" id="KW-0238">DNA-binding</keyword>
<gene>
    <name evidence="6" type="ORF">SAMN05444276_101920</name>
</gene>
<dbReference type="PANTHER" id="PTHR44846:SF16">
    <property type="entry name" value="TRANSCRIPTIONAL REGULATOR PHNF-RELATED"/>
    <property type="match status" value="1"/>
</dbReference>
<evidence type="ECO:0000313" key="6">
    <source>
        <dbReference type="EMBL" id="SDW41942.1"/>
    </source>
</evidence>
<feature type="compositionally biased region" description="Basic and acidic residues" evidence="4">
    <location>
        <begin position="9"/>
        <end position="20"/>
    </location>
</feature>
<dbReference type="EMBL" id="FNNA01000001">
    <property type="protein sequence ID" value="SDW41942.1"/>
    <property type="molecule type" value="Genomic_DNA"/>
</dbReference>
<dbReference type="SMART" id="SM00345">
    <property type="entry name" value="HTH_GNTR"/>
    <property type="match status" value="1"/>
</dbReference>
<dbReference type="SUPFAM" id="SSF46785">
    <property type="entry name" value="Winged helix' DNA-binding domain"/>
    <property type="match status" value="1"/>
</dbReference>
<dbReference type="Proteomes" id="UP000182944">
    <property type="component" value="Unassembled WGS sequence"/>
</dbReference>
<dbReference type="InterPro" id="IPR028978">
    <property type="entry name" value="Chorismate_lyase_/UTRA_dom_sf"/>
</dbReference>
<keyword evidence="3" id="KW-0804">Transcription</keyword>
<dbReference type="InterPro" id="IPR036388">
    <property type="entry name" value="WH-like_DNA-bd_sf"/>
</dbReference>
<keyword evidence="1" id="KW-0805">Transcription regulation</keyword>
<dbReference type="GO" id="GO:0003700">
    <property type="term" value="F:DNA-binding transcription factor activity"/>
    <property type="evidence" value="ECO:0007669"/>
    <property type="project" value="InterPro"/>
</dbReference>
<accession>A0A1H2TDH3</accession>
<evidence type="ECO:0000313" key="7">
    <source>
        <dbReference type="Proteomes" id="UP000182944"/>
    </source>
</evidence>
<evidence type="ECO:0000256" key="1">
    <source>
        <dbReference type="ARBA" id="ARBA00023015"/>
    </source>
</evidence>
<dbReference type="PANTHER" id="PTHR44846">
    <property type="entry name" value="MANNOSYL-D-GLYCERATE TRANSPORT/METABOLISM SYSTEM REPRESSOR MNGR-RELATED"/>
    <property type="match status" value="1"/>
</dbReference>
<dbReference type="PROSITE" id="PS50949">
    <property type="entry name" value="HTH_GNTR"/>
    <property type="match status" value="1"/>
</dbReference>
<dbReference type="Gene3D" id="3.40.1410.10">
    <property type="entry name" value="Chorismate lyase-like"/>
    <property type="match status" value="1"/>
</dbReference>
<dbReference type="InterPro" id="IPR050679">
    <property type="entry name" value="Bact_HTH_transcr_reg"/>
</dbReference>